<dbReference type="SUPFAM" id="SSF52540">
    <property type="entry name" value="P-loop containing nucleoside triphosphate hydrolases"/>
    <property type="match status" value="1"/>
</dbReference>
<dbReference type="GO" id="GO:0005524">
    <property type="term" value="F:ATP binding"/>
    <property type="evidence" value="ECO:0007669"/>
    <property type="project" value="InterPro"/>
</dbReference>
<dbReference type="PANTHER" id="PTHR47396">
    <property type="entry name" value="TYPE I RESTRICTION ENZYME ECOKI R PROTEIN"/>
    <property type="match status" value="1"/>
</dbReference>
<organism evidence="2 3">
    <name type="scientific">Pleodorina starrii</name>
    <dbReference type="NCBI Taxonomy" id="330485"/>
    <lineage>
        <taxon>Eukaryota</taxon>
        <taxon>Viridiplantae</taxon>
        <taxon>Chlorophyta</taxon>
        <taxon>core chlorophytes</taxon>
        <taxon>Chlorophyceae</taxon>
        <taxon>CS clade</taxon>
        <taxon>Chlamydomonadales</taxon>
        <taxon>Volvocaceae</taxon>
        <taxon>Pleodorina</taxon>
    </lineage>
</organism>
<sequence length="434" mass="46753">MNPSRTFFKSVLRGAARLRIFGIEPGLIISGEKADLLARVQIGSVQTLIRRLHSYDAPELIIIDEAHRSVAKTYTDILTAYPFARVLGVTATPCRLDGKGLKEAFGCIVKGPSVETLIGSGYLMRPVIYSASIPDLTGVKSRGGDYAADQLAAALHRSDIYGDAVKSYTDITPGRSAIAFCVNVKHATATADAFNAAGISAEILTGEASTADRSGILGRLRSGETKIVCTVDVLTEGFDFEALEVVILLRPTKSQSLYLQMCGRVLRIAEGKAKAVILDHSGNALRHGLVEEDRDWSLDGIRDDTAKRSVDGEAMSVRLCKECFGVHKLSPVCPLCGHEHATDARIPVARAGELKLLAAEELEAAKKAAARKRKGEEKKARTLEDFVRLGRERGYRFPAAWAQHRYSARGGNRGAKVVGADGWPVSHSAIDSGV</sequence>
<protein>
    <recommendedName>
        <fullName evidence="1">Helicase C-terminal domain-containing protein</fullName>
    </recommendedName>
</protein>
<comment type="caution">
    <text evidence="2">The sequence shown here is derived from an EMBL/GenBank/DDBJ whole genome shotgun (WGS) entry which is preliminary data.</text>
</comment>
<dbReference type="Proteomes" id="UP001165080">
    <property type="component" value="Unassembled WGS sequence"/>
</dbReference>
<dbReference type="PANTHER" id="PTHR47396:SF1">
    <property type="entry name" value="ATP-DEPENDENT HELICASE IRC3-RELATED"/>
    <property type="match status" value="1"/>
</dbReference>
<feature type="domain" description="Helicase C-terminal" evidence="1">
    <location>
        <begin position="163"/>
        <end position="309"/>
    </location>
</feature>
<dbReference type="AlphaFoldDB" id="A0A9W6FCI4"/>
<dbReference type="Gene3D" id="3.40.50.300">
    <property type="entry name" value="P-loop containing nucleotide triphosphate hydrolases"/>
    <property type="match status" value="2"/>
</dbReference>
<dbReference type="InterPro" id="IPR027417">
    <property type="entry name" value="P-loop_NTPase"/>
</dbReference>
<reference evidence="2 3" key="1">
    <citation type="journal article" date="2023" name="Commun. Biol.">
        <title>Reorganization of the ancestral sex-determining regions during the evolution of trioecy in Pleodorina starrii.</title>
        <authorList>
            <person name="Takahashi K."/>
            <person name="Suzuki S."/>
            <person name="Kawai-Toyooka H."/>
            <person name="Yamamoto K."/>
            <person name="Hamaji T."/>
            <person name="Ootsuki R."/>
            <person name="Yamaguchi H."/>
            <person name="Kawachi M."/>
            <person name="Higashiyama T."/>
            <person name="Nozaki H."/>
        </authorList>
    </citation>
    <scope>NUCLEOTIDE SEQUENCE [LARGE SCALE GENOMIC DNA]</scope>
    <source>
        <strain evidence="2 3">NIES-4479</strain>
    </source>
</reference>
<keyword evidence="3" id="KW-1185">Reference proteome</keyword>
<name>A0A9W6FCI4_9CHLO</name>
<dbReference type="EMBL" id="BRXU01000080">
    <property type="protein sequence ID" value="GLC63001.1"/>
    <property type="molecule type" value="Genomic_DNA"/>
</dbReference>
<dbReference type="InterPro" id="IPR050742">
    <property type="entry name" value="Helicase_Restrict-Modif_Enz"/>
</dbReference>
<dbReference type="PROSITE" id="PS51194">
    <property type="entry name" value="HELICASE_CTER"/>
    <property type="match status" value="1"/>
</dbReference>
<dbReference type="Pfam" id="PF04851">
    <property type="entry name" value="ResIII"/>
    <property type="match status" value="1"/>
</dbReference>
<accession>A0A9W6FCI4</accession>
<dbReference type="InterPro" id="IPR006935">
    <property type="entry name" value="Helicase/UvrB_N"/>
</dbReference>
<dbReference type="Pfam" id="PF00271">
    <property type="entry name" value="Helicase_C"/>
    <property type="match status" value="1"/>
</dbReference>
<dbReference type="InterPro" id="IPR001650">
    <property type="entry name" value="Helicase_C-like"/>
</dbReference>
<dbReference type="SMART" id="SM00490">
    <property type="entry name" value="HELICc"/>
    <property type="match status" value="1"/>
</dbReference>
<evidence type="ECO:0000313" key="2">
    <source>
        <dbReference type="EMBL" id="GLC63001.1"/>
    </source>
</evidence>
<dbReference type="GO" id="GO:0003677">
    <property type="term" value="F:DNA binding"/>
    <property type="evidence" value="ECO:0007669"/>
    <property type="project" value="InterPro"/>
</dbReference>
<gene>
    <name evidence="2" type="primary">PLESTB004153</name>
    <name evidence="2" type="ORF">PLESTB_001969900</name>
</gene>
<evidence type="ECO:0000313" key="3">
    <source>
        <dbReference type="Proteomes" id="UP001165080"/>
    </source>
</evidence>
<proteinExistence type="predicted"/>
<evidence type="ECO:0000259" key="1">
    <source>
        <dbReference type="PROSITE" id="PS51194"/>
    </source>
</evidence>
<dbReference type="GO" id="GO:0016787">
    <property type="term" value="F:hydrolase activity"/>
    <property type="evidence" value="ECO:0007669"/>
    <property type="project" value="InterPro"/>
</dbReference>
<dbReference type="GO" id="GO:0005829">
    <property type="term" value="C:cytosol"/>
    <property type="evidence" value="ECO:0007669"/>
    <property type="project" value="TreeGrafter"/>
</dbReference>